<keyword evidence="7" id="KW-1185">Reference proteome</keyword>
<evidence type="ECO:0000256" key="2">
    <source>
        <dbReference type="ARBA" id="ARBA00022771"/>
    </source>
</evidence>
<dbReference type="SMART" id="SM00575">
    <property type="entry name" value="ZnF_PMZ"/>
    <property type="match status" value="1"/>
</dbReference>
<accession>A0AAN8YP38</accession>
<dbReference type="Proteomes" id="UP001371456">
    <property type="component" value="Unassembled WGS sequence"/>
</dbReference>
<evidence type="ECO:0000313" key="7">
    <source>
        <dbReference type="Proteomes" id="UP001371456"/>
    </source>
</evidence>
<evidence type="ECO:0000256" key="1">
    <source>
        <dbReference type="ARBA" id="ARBA00022723"/>
    </source>
</evidence>
<keyword evidence="1" id="KW-0479">Metal-binding</keyword>
<dbReference type="PANTHER" id="PTHR31973:SF189">
    <property type="entry name" value="TRANSPOSASE, MUDR, PLANT, MULE TRANSPOSASE DOMAIN PROTEIN-RELATED"/>
    <property type="match status" value="1"/>
</dbReference>
<dbReference type="InterPro" id="IPR006564">
    <property type="entry name" value="Znf_PMZ"/>
</dbReference>
<dbReference type="EMBL" id="JBANQN010000001">
    <property type="protein sequence ID" value="KAK6802606.1"/>
    <property type="molecule type" value="Genomic_DNA"/>
</dbReference>
<keyword evidence="3" id="KW-0862">Zinc</keyword>
<dbReference type="PANTHER" id="PTHR31973">
    <property type="entry name" value="POLYPROTEIN, PUTATIVE-RELATED"/>
    <property type="match status" value="1"/>
</dbReference>
<evidence type="ECO:0000313" key="6">
    <source>
        <dbReference type="EMBL" id="KAK6802606.1"/>
    </source>
</evidence>
<organism evidence="6 7">
    <name type="scientific">Solanum bulbocastanum</name>
    <name type="common">Wild potato</name>
    <dbReference type="NCBI Taxonomy" id="147425"/>
    <lineage>
        <taxon>Eukaryota</taxon>
        <taxon>Viridiplantae</taxon>
        <taxon>Streptophyta</taxon>
        <taxon>Embryophyta</taxon>
        <taxon>Tracheophyta</taxon>
        <taxon>Spermatophyta</taxon>
        <taxon>Magnoliopsida</taxon>
        <taxon>eudicotyledons</taxon>
        <taxon>Gunneridae</taxon>
        <taxon>Pentapetalae</taxon>
        <taxon>asterids</taxon>
        <taxon>lamiids</taxon>
        <taxon>Solanales</taxon>
        <taxon>Solanaceae</taxon>
        <taxon>Solanoideae</taxon>
        <taxon>Solaneae</taxon>
        <taxon>Solanum</taxon>
    </lineage>
</organism>
<reference evidence="6 7" key="1">
    <citation type="submission" date="2024-02" db="EMBL/GenBank/DDBJ databases">
        <title>de novo genome assembly of Solanum bulbocastanum strain 11H21.</title>
        <authorList>
            <person name="Hosaka A.J."/>
        </authorList>
    </citation>
    <scope>NUCLEOTIDE SEQUENCE [LARGE SCALE GENOMIC DNA]</scope>
    <source>
        <tissue evidence="6">Young leaves</tissue>
    </source>
</reference>
<protein>
    <recommendedName>
        <fullName evidence="5">SWIM-type domain-containing protein</fullName>
    </recommendedName>
</protein>
<dbReference type="Pfam" id="PF04434">
    <property type="entry name" value="SWIM"/>
    <property type="match status" value="1"/>
</dbReference>
<comment type="caution">
    <text evidence="6">The sequence shown here is derived from an EMBL/GenBank/DDBJ whole genome shotgun (WGS) entry which is preliminary data.</text>
</comment>
<gene>
    <name evidence="6" type="ORF">RDI58_000387</name>
</gene>
<evidence type="ECO:0000256" key="3">
    <source>
        <dbReference type="ARBA" id="ARBA00022833"/>
    </source>
</evidence>
<evidence type="ECO:0000256" key="4">
    <source>
        <dbReference type="PROSITE-ProRule" id="PRU00325"/>
    </source>
</evidence>
<keyword evidence="2 4" id="KW-0863">Zinc-finger</keyword>
<feature type="domain" description="SWIM-type" evidence="5">
    <location>
        <begin position="113"/>
        <end position="154"/>
    </location>
</feature>
<dbReference type="AlphaFoldDB" id="A0AAN8YP38"/>
<dbReference type="PROSITE" id="PS50966">
    <property type="entry name" value="ZF_SWIM"/>
    <property type="match status" value="1"/>
</dbReference>
<proteinExistence type="predicted"/>
<evidence type="ECO:0000259" key="5">
    <source>
        <dbReference type="PROSITE" id="PS50966"/>
    </source>
</evidence>
<sequence>MSEQAPKDLLWYPAQHCLECICRGISRSIKNHGLHSCLNKLLKICYGTLHNTGVEPILTQFARIKHVMNKLKDLEEEGKKWTRDFSPYVIDLYKDYKIITHGCHVQSNGDLGYEVAEGVDRHVVSLVRKKCTCRTWDLTGIPCPHAIKALEHDKKINTG</sequence>
<dbReference type="InterPro" id="IPR007527">
    <property type="entry name" value="Znf_SWIM"/>
</dbReference>
<dbReference type="GO" id="GO:0008270">
    <property type="term" value="F:zinc ion binding"/>
    <property type="evidence" value="ECO:0007669"/>
    <property type="project" value="UniProtKB-KW"/>
</dbReference>
<name>A0AAN8YP38_SOLBU</name>